<organism evidence="14 15">
    <name type="scientific">Clostridium fallax</name>
    <dbReference type="NCBI Taxonomy" id="1533"/>
    <lineage>
        <taxon>Bacteria</taxon>
        <taxon>Bacillati</taxon>
        <taxon>Bacillota</taxon>
        <taxon>Clostridia</taxon>
        <taxon>Eubacteriales</taxon>
        <taxon>Clostridiaceae</taxon>
        <taxon>Clostridium</taxon>
    </lineage>
</organism>
<dbReference type="EMBL" id="FQVM01000014">
    <property type="protein sequence ID" value="SHE84793.1"/>
    <property type="molecule type" value="Genomic_DNA"/>
</dbReference>
<dbReference type="GO" id="GO:0005737">
    <property type="term" value="C:cytoplasm"/>
    <property type="evidence" value="ECO:0007669"/>
    <property type="project" value="UniProtKB-SubCell"/>
</dbReference>
<evidence type="ECO:0000256" key="8">
    <source>
        <dbReference type="ARBA" id="ARBA00022975"/>
    </source>
</evidence>
<evidence type="ECO:0000259" key="13">
    <source>
        <dbReference type="Pfam" id="PF01180"/>
    </source>
</evidence>
<feature type="binding site" evidence="12">
    <location>
        <position position="162"/>
    </location>
    <ligand>
        <name>FMN</name>
        <dbReference type="ChEBI" id="CHEBI:58210"/>
    </ligand>
</feature>
<keyword evidence="15" id="KW-1185">Reference proteome</keyword>
<evidence type="ECO:0000256" key="11">
    <source>
        <dbReference type="ARBA" id="ARBA00048996"/>
    </source>
</evidence>
<dbReference type="PANTHER" id="PTHR48109:SF1">
    <property type="entry name" value="DIHYDROOROTATE DEHYDROGENASE (FUMARATE)"/>
    <property type="match status" value="1"/>
</dbReference>
<comment type="function">
    <text evidence="1">Catalyzes the conversion of dihydroorotate to orotate with NAD(+) as electron acceptor.</text>
</comment>
<feature type="active site" description="Nucleophile" evidence="12">
    <location>
        <position position="127"/>
    </location>
</feature>
<name>A0A1M4WUR7_9CLOT</name>
<feature type="binding site" evidence="12">
    <location>
        <position position="43"/>
    </location>
    <ligand>
        <name>substrate</name>
    </ligand>
</feature>
<feature type="binding site" evidence="12">
    <location>
        <position position="124"/>
    </location>
    <ligand>
        <name>substrate</name>
    </ligand>
</feature>
<dbReference type="OrthoDB" id="9794954at2"/>
<evidence type="ECO:0000256" key="7">
    <source>
        <dbReference type="ARBA" id="ARBA00022643"/>
    </source>
</evidence>
<feature type="binding site" evidence="12">
    <location>
        <position position="124"/>
    </location>
    <ligand>
        <name>FMN</name>
        <dbReference type="ChEBI" id="CHEBI:58210"/>
    </ligand>
</feature>
<feature type="binding site" evidence="12">
    <location>
        <position position="214"/>
    </location>
    <ligand>
        <name>FMN</name>
        <dbReference type="ChEBI" id="CHEBI:58210"/>
    </ligand>
</feature>
<keyword evidence="7 12" id="KW-0288">FMN</keyword>
<evidence type="ECO:0000256" key="10">
    <source>
        <dbReference type="ARBA" id="ARBA00023027"/>
    </source>
</evidence>
<feature type="binding site" evidence="12">
    <location>
        <begin position="43"/>
        <end position="44"/>
    </location>
    <ligand>
        <name>FMN</name>
        <dbReference type="ChEBI" id="CHEBI:58210"/>
    </ligand>
</feature>
<feature type="binding site" evidence="12">
    <location>
        <begin position="67"/>
        <end position="71"/>
    </location>
    <ligand>
        <name>substrate</name>
    </ligand>
</feature>
<evidence type="ECO:0000256" key="5">
    <source>
        <dbReference type="ARBA" id="ARBA00022490"/>
    </source>
</evidence>
<dbReference type="HAMAP" id="MF_00224">
    <property type="entry name" value="DHO_dh_type1"/>
    <property type="match status" value="1"/>
</dbReference>
<evidence type="ECO:0000256" key="3">
    <source>
        <dbReference type="ARBA" id="ARBA00004715"/>
    </source>
</evidence>
<dbReference type="AlphaFoldDB" id="A0A1M4WUR7"/>
<comment type="catalytic activity">
    <reaction evidence="11">
        <text>(S)-dihydroorotate + NAD(+) = orotate + NADH + H(+)</text>
        <dbReference type="Rhea" id="RHEA:13513"/>
        <dbReference type="ChEBI" id="CHEBI:15378"/>
        <dbReference type="ChEBI" id="CHEBI:30839"/>
        <dbReference type="ChEBI" id="CHEBI:30864"/>
        <dbReference type="ChEBI" id="CHEBI:57540"/>
        <dbReference type="ChEBI" id="CHEBI:57945"/>
        <dbReference type="EC" id="1.3.1.14"/>
    </reaction>
</comment>
<dbReference type="InterPro" id="IPR013785">
    <property type="entry name" value="Aldolase_TIM"/>
</dbReference>
<feature type="binding site" evidence="12">
    <location>
        <position position="19"/>
    </location>
    <ligand>
        <name>FMN</name>
        <dbReference type="ChEBI" id="CHEBI:58210"/>
    </ligand>
</feature>
<dbReference type="InterPro" id="IPR050074">
    <property type="entry name" value="DHO_dehydrogenase"/>
</dbReference>
<comment type="catalytic activity">
    <reaction evidence="12">
        <text>(S)-dihydroorotate + A = orotate + AH2</text>
        <dbReference type="Rhea" id="RHEA:18073"/>
        <dbReference type="ChEBI" id="CHEBI:13193"/>
        <dbReference type="ChEBI" id="CHEBI:17499"/>
        <dbReference type="ChEBI" id="CHEBI:30839"/>
        <dbReference type="ChEBI" id="CHEBI:30864"/>
    </reaction>
</comment>
<dbReference type="Gene3D" id="3.20.20.70">
    <property type="entry name" value="Aldolase class I"/>
    <property type="match status" value="1"/>
</dbReference>
<evidence type="ECO:0000313" key="14">
    <source>
        <dbReference type="EMBL" id="SHE84793.1"/>
    </source>
</evidence>
<dbReference type="EC" id="1.3.-.-" evidence="12"/>
<keyword evidence="10" id="KW-0520">NAD</keyword>
<keyword evidence="5 12" id="KW-0963">Cytoplasm</keyword>
<feature type="domain" description="Dihydroorotate dehydrogenase catalytic" evidence="13">
    <location>
        <begin position="1"/>
        <end position="283"/>
    </location>
</feature>
<keyword evidence="8 12" id="KW-0665">Pyrimidine biosynthesis</keyword>
<keyword evidence="6 12" id="KW-0285">Flavoprotein</keyword>
<evidence type="ECO:0000256" key="1">
    <source>
        <dbReference type="ARBA" id="ARBA00003616"/>
    </source>
</evidence>
<dbReference type="GO" id="GO:0044205">
    <property type="term" value="P:'de novo' UMP biosynthetic process"/>
    <property type="evidence" value="ECO:0007669"/>
    <property type="project" value="UniProtKB-UniRule"/>
</dbReference>
<dbReference type="PROSITE" id="PS00912">
    <property type="entry name" value="DHODEHASE_2"/>
    <property type="match status" value="1"/>
</dbReference>
<dbReference type="CDD" id="cd04740">
    <property type="entry name" value="DHOD_1B_like"/>
    <property type="match status" value="1"/>
</dbReference>
<dbReference type="NCBIfam" id="TIGR01037">
    <property type="entry name" value="pyrD_sub1_fam"/>
    <property type="match status" value="1"/>
</dbReference>
<gene>
    <name evidence="12" type="primary">pyrD</name>
    <name evidence="14" type="ORF">SAMN05443638_11418</name>
</gene>
<dbReference type="FunFam" id="3.20.20.70:FF:000027">
    <property type="entry name" value="Dihydropyrimidine dehydrogenase [NADP(+)]"/>
    <property type="match status" value="1"/>
</dbReference>
<evidence type="ECO:0000313" key="15">
    <source>
        <dbReference type="Proteomes" id="UP000184035"/>
    </source>
</evidence>
<dbReference type="PANTHER" id="PTHR48109">
    <property type="entry name" value="DIHYDROOROTATE DEHYDROGENASE (QUINONE), MITOCHONDRIAL-RELATED"/>
    <property type="match status" value="1"/>
</dbReference>
<dbReference type="Proteomes" id="UP000184035">
    <property type="component" value="Unassembled WGS sequence"/>
</dbReference>
<dbReference type="InterPro" id="IPR024920">
    <property type="entry name" value="Dihydroorotate_DH_1"/>
</dbReference>
<comment type="pathway">
    <text evidence="3">Pyrimidine metabolism; UMP biosynthesis via de novo pathway; orotate from (S)-dihydroorotate (NAD(+) route): step 1/1.</text>
</comment>
<evidence type="ECO:0000256" key="6">
    <source>
        <dbReference type="ARBA" id="ARBA00022630"/>
    </source>
</evidence>
<feature type="binding site" evidence="12">
    <location>
        <begin position="262"/>
        <end position="263"/>
    </location>
    <ligand>
        <name>FMN</name>
        <dbReference type="ChEBI" id="CHEBI:58210"/>
    </ligand>
</feature>
<dbReference type="InterPro" id="IPR049622">
    <property type="entry name" value="Dihydroorotate_DH_I"/>
</dbReference>
<feature type="binding site" evidence="12">
    <location>
        <begin position="240"/>
        <end position="241"/>
    </location>
    <ligand>
        <name>FMN</name>
        <dbReference type="ChEBI" id="CHEBI:58210"/>
    </ligand>
</feature>
<dbReference type="STRING" id="1533.SAMN05443638_11418"/>
<proteinExistence type="inferred from homology"/>
<dbReference type="InterPro" id="IPR001295">
    <property type="entry name" value="Dihydroorotate_DH_CS"/>
</dbReference>
<sequence length="300" mass="32340">MLKTVINGIEFKNPIIAASGTFGFGEEYRDFYDVGILGGICSKGLTLNPKEGNEGLRVYETSSGMMNSVGLQNPGVEKFIEIELPKMLNLNTNIIANVGGGTIEDYEKAVEKLNSTDISMIELNISCPNVKSGGMAFGIKSDVAFDVVSKVRKLTNKPLMVKLSPNAEDIVDMAYKCREAGADSLSLINTVKGMAIDIEKRKPVFNNIFAGLSGPCVKPIALRMVYEVSKAVDIPIIGLGGIMNGEDAIEFIMAGASAVQIGTVNFVNPYAGKEIIKEMEDFLKKEGIKNINEIVGIARK</sequence>
<reference evidence="14 15" key="1">
    <citation type="submission" date="2016-11" db="EMBL/GenBank/DDBJ databases">
        <authorList>
            <person name="Jaros S."/>
            <person name="Januszkiewicz K."/>
            <person name="Wedrychowicz H."/>
        </authorList>
    </citation>
    <scope>NUCLEOTIDE SEQUENCE [LARGE SCALE GENOMIC DNA]</scope>
    <source>
        <strain evidence="14 15">DSM 2631</strain>
    </source>
</reference>
<evidence type="ECO:0000256" key="4">
    <source>
        <dbReference type="ARBA" id="ARBA00008008"/>
    </source>
</evidence>
<dbReference type="InterPro" id="IPR012135">
    <property type="entry name" value="Dihydroorotate_DH_1_2"/>
</dbReference>
<accession>A0A1M4WUR7</accession>
<dbReference type="InterPro" id="IPR005720">
    <property type="entry name" value="Dihydroorotate_DH_cat"/>
</dbReference>
<feature type="binding site" evidence="12">
    <location>
        <position position="97"/>
    </location>
    <ligand>
        <name>FMN</name>
        <dbReference type="ChEBI" id="CHEBI:58210"/>
    </ligand>
</feature>
<comment type="subcellular location">
    <subcellularLocation>
        <location evidence="2 12">Cytoplasm</location>
    </subcellularLocation>
</comment>
<dbReference type="PIRSF" id="PIRSF000164">
    <property type="entry name" value="DHO_oxidase"/>
    <property type="match status" value="1"/>
</dbReference>
<evidence type="ECO:0000256" key="2">
    <source>
        <dbReference type="ARBA" id="ARBA00004496"/>
    </source>
</evidence>
<dbReference type="RefSeq" id="WP_072896098.1">
    <property type="nucleotide sequence ID" value="NZ_FQVM01000014.1"/>
</dbReference>
<evidence type="ECO:0000256" key="9">
    <source>
        <dbReference type="ARBA" id="ARBA00023002"/>
    </source>
</evidence>
<protein>
    <recommendedName>
        <fullName evidence="12">Dihydroorotate dehydrogenase</fullName>
        <shortName evidence="12">DHOD</shortName>
        <shortName evidence="12">DHODase</shortName>
        <shortName evidence="12">DHOdehase</shortName>
        <ecNumber evidence="12">1.3.-.-</ecNumber>
    </recommendedName>
</protein>
<comment type="similarity">
    <text evidence="4 12">Belongs to the dihydroorotate dehydrogenase family. Type 1 subfamily.</text>
</comment>
<evidence type="ECO:0000256" key="12">
    <source>
        <dbReference type="HAMAP-Rule" id="MF_00224"/>
    </source>
</evidence>
<dbReference type="GO" id="GO:0004589">
    <property type="term" value="F:dihydroorotate dehydrogenase (NAD+) activity"/>
    <property type="evidence" value="ECO:0007669"/>
    <property type="project" value="UniProtKB-EC"/>
</dbReference>
<keyword evidence="9 12" id="KW-0560">Oxidoreductase</keyword>
<dbReference type="GO" id="GO:0006207">
    <property type="term" value="P:'de novo' pyrimidine nucleobase biosynthetic process"/>
    <property type="evidence" value="ECO:0007669"/>
    <property type="project" value="InterPro"/>
</dbReference>
<feature type="binding site" evidence="12">
    <location>
        <begin position="189"/>
        <end position="190"/>
    </location>
    <ligand>
        <name>substrate</name>
    </ligand>
</feature>
<dbReference type="Pfam" id="PF01180">
    <property type="entry name" value="DHO_dh"/>
    <property type="match status" value="1"/>
</dbReference>
<feature type="binding site" evidence="12">
    <location>
        <position position="188"/>
    </location>
    <ligand>
        <name>FMN</name>
        <dbReference type="ChEBI" id="CHEBI:58210"/>
    </ligand>
</feature>
<dbReference type="NCBIfam" id="NF005574">
    <property type="entry name" value="PRK07259.1"/>
    <property type="match status" value="1"/>
</dbReference>
<comment type="cofactor">
    <cofactor evidence="12">
        <name>FMN</name>
        <dbReference type="ChEBI" id="CHEBI:58210"/>
    </cofactor>
    <text evidence="12">Binds 1 FMN per subunit.</text>
</comment>
<dbReference type="SUPFAM" id="SSF51395">
    <property type="entry name" value="FMN-linked oxidoreductases"/>
    <property type="match status" value="1"/>
</dbReference>
<dbReference type="UniPathway" id="UPA00070"/>
<dbReference type="InterPro" id="IPR033888">
    <property type="entry name" value="DHOD_1B"/>
</dbReference>